<keyword evidence="2" id="KW-1185">Reference proteome</keyword>
<evidence type="ECO:0000313" key="2">
    <source>
        <dbReference type="Proteomes" id="UP000325134"/>
    </source>
</evidence>
<name>A0A1M5BNP7_9RHOB</name>
<protein>
    <submittedName>
        <fullName evidence="1">Uncharacterized protein</fullName>
    </submittedName>
</protein>
<reference evidence="1 2" key="1">
    <citation type="submission" date="2016-11" db="EMBL/GenBank/DDBJ databases">
        <authorList>
            <person name="Varghese N."/>
            <person name="Submissions S."/>
        </authorList>
    </citation>
    <scope>NUCLEOTIDE SEQUENCE [LARGE SCALE GENOMIC DNA]</scope>
    <source>
        <strain evidence="1 2">DSM 29341</strain>
    </source>
</reference>
<gene>
    <name evidence="1" type="ORF">SAMN05444279_14512</name>
</gene>
<sequence length="39" mass="4510">TLKTKPGIRERAKRVKQIIARMIGFIETYDENIGDFDSV</sequence>
<accession>A0A1M5BNP7</accession>
<organism evidence="1 2">
    <name type="scientific">Ruegeria intermedia</name>
    <dbReference type="NCBI Taxonomy" id="996115"/>
    <lineage>
        <taxon>Bacteria</taxon>
        <taxon>Pseudomonadati</taxon>
        <taxon>Pseudomonadota</taxon>
        <taxon>Alphaproteobacteria</taxon>
        <taxon>Rhodobacterales</taxon>
        <taxon>Roseobacteraceae</taxon>
        <taxon>Ruegeria</taxon>
    </lineage>
</organism>
<evidence type="ECO:0000313" key="1">
    <source>
        <dbReference type="EMBL" id="SHF44006.1"/>
    </source>
</evidence>
<dbReference type="Proteomes" id="UP000325134">
    <property type="component" value="Unassembled WGS sequence"/>
</dbReference>
<dbReference type="AlphaFoldDB" id="A0A1M5BNP7"/>
<feature type="non-terminal residue" evidence="1">
    <location>
        <position position="1"/>
    </location>
</feature>
<dbReference type="EMBL" id="FQVK01000045">
    <property type="protein sequence ID" value="SHF44006.1"/>
    <property type="molecule type" value="Genomic_DNA"/>
</dbReference>
<proteinExistence type="predicted"/>